<organism evidence="1 2">
    <name type="scientific">Gimesia fumaroli</name>
    <dbReference type="NCBI Taxonomy" id="2527976"/>
    <lineage>
        <taxon>Bacteria</taxon>
        <taxon>Pseudomonadati</taxon>
        <taxon>Planctomycetota</taxon>
        <taxon>Planctomycetia</taxon>
        <taxon>Planctomycetales</taxon>
        <taxon>Planctomycetaceae</taxon>
        <taxon>Gimesia</taxon>
    </lineage>
</organism>
<dbReference type="AlphaFoldDB" id="A0A518ID59"/>
<evidence type="ECO:0000313" key="2">
    <source>
        <dbReference type="Proteomes" id="UP000318313"/>
    </source>
</evidence>
<dbReference type="Proteomes" id="UP000318313">
    <property type="component" value="Chromosome"/>
</dbReference>
<accession>A0A518ID59</accession>
<evidence type="ECO:0000313" key="1">
    <source>
        <dbReference type="EMBL" id="QDV51004.1"/>
    </source>
</evidence>
<proteinExistence type="predicted"/>
<reference evidence="1 2" key="1">
    <citation type="submission" date="2019-03" db="EMBL/GenBank/DDBJ databases">
        <title>Deep-cultivation of Planctomycetes and their phenomic and genomic characterization uncovers novel biology.</title>
        <authorList>
            <person name="Wiegand S."/>
            <person name="Jogler M."/>
            <person name="Boedeker C."/>
            <person name="Pinto D."/>
            <person name="Vollmers J."/>
            <person name="Rivas-Marin E."/>
            <person name="Kohn T."/>
            <person name="Peeters S.H."/>
            <person name="Heuer A."/>
            <person name="Rast P."/>
            <person name="Oberbeckmann S."/>
            <person name="Bunk B."/>
            <person name="Jeske O."/>
            <person name="Meyerdierks A."/>
            <person name="Storesund J.E."/>
            <person name="Kallscheuer N."/>
            <person name="Luecker S."/>
            <person name="Lage O.M."/>
            <person name="Pohl T."/>
            <person name="Merkel B.J."/>
            <person name="Hornburger P."/>
            <person name="Mueller R.-W."/>
            <person name="Bruemmer F."/>
            <person name="Labrenz M."/>
            <person name="Spormann A.M."/>
            <person name="Op den Camp H."/>
            <person name="Overmann J."/>
            <person name="Amann R."/>
            <person name="Jetten M.S.M."/>
            <person name="Mascher T."/>
            <person name="Medema M.H."/>
            <person name="Devos D.P."/>
            <person name="Kaster A.-K."/>
            <person name="Ovreas L."/>
            <person name="Rohde M."/>
            <person name="Galperin M.Y."/>
            <person name="Jogler C."/>
        </authorList>
    </citation>
    <scope>NUCLEOTIDE SEQUENCE [LARGE SCALE GENOMIC DNA]</scope>
    <source>
        <strain evidence="1 2">Enr17</strain>
    </source>
</reference>
<dbReference type="EMBL" id="CP037452">
    <property type="protein sequence ID" value="QDV51004.1"/>
    <property type="molecule type" value="Genomic_DNA"/>
</dbReference>
<dbReference type="KEGG" id="gfm:Enr17x_30550"/>
<keyword evidence="2" id="KW-1185">Reference proteome</keyword>
<name>A0A518ID59_9PLAN</name>
<protein>
    <submittedName>
        <fullName evidence="1">Uncharacterized protein</fullName>
    </submittedName>
</protein>
<sequence>MLSGQSYPELFAPMLNCEVLNTILSVKEIKPFRFELLSHANVILH</sequence>
<gene>
    <name evidence="1" type="ORF">Enr17x_30550</name>
</gene>